<evidence type="ECO:0008006" key="3">
    <source>
        <dbReference type="Google" id="ProtNLM"/>
    </source>
</evidence>
<dbReference type="Gene3D" id="1.10.8.330">
    <property type="entry name" value="PG0816-like"/>
    <property type="match status" value="1"/>
</dbReference>
<gene>
    <name evidence="1" type="ORF">EZS26_004005</name>
</gene>
<dbReference type="Gene3D" id="1.10.8.340">
    <property type="entry name" value="PG0816-like"/>
    <property type="match status" value="1"/>
</dbReference>
<dbReference type="AlphaFoldDB" id="A0A5M8NS64"/>
<dbReference type="SUPFAM" id="SSF140753">
    <property type="entry name" value="PG0816-like"/>
    <property type="match status" value="1"/>
</dbReference>
<accession>A0A5M8NS64</accession>
<evidence type="ECO:0000313" key="1">
    <source>
        <dbReference type="EMBL" id="KAA6299856.1"/>
    </source>
</evidence>
<dbReference type="Proteomes" id="UP000324575">
    <property type="component" value="Unassembled WGS sequence"/>
</dbReference>
<proteinExistence type="predicted"/>
<reference evidence="1 2" key="1">
    <citation type="submission" date="2019-03" db="EMBL/GenBank/DDBJ databases">
        <title>Single cell metagenomics reveals metabolic interactions within the superorganism composed of flagellate Streblomastix strix and complex community of Bacteroidetes bacteria on its surface.</title>
        <authorList>
            <person name="Treitli S.C."/>
            <person name="Kolisko M."/>
            <person name="Husnik F."/>
            <person name="Keeling P."/>
            <person name="Hampl V."/>
        </authorList>
    </citation>
    <scope>NUCLEOTIDE SEQUENCE [LARGE SCALE GENOMIC DNA]</scope>
    <source>
        <strain evidence="1">St1</strain>
    </source>
</reference>
<dbReference type="InterPro" id="IPR015082">
    <property type="entry name" value="DUF1896"/>
</dbReference>
<evidence type="ECO:0000313" key="2">
    <source>
        <dbReference type="Proteomes" id="UP000324575"/>
    </source>
</evidence>
<comment type="caution">
    <text evidence="1">The sequence shown here is derived from an EMBL/GenBank/DDBJ whole genome shotgun (WGS) entry which is preliminary data.</text>
</comment>
<sequence length="146" mass="16882">MNSRNIPDLSFYRLSLMDFLCESHPHLLADHKFIAARTEAALDVYAQAVRNGNNPLEAEEQADSILFEGLHFSKHDTIKNIFWNEFSKEIPEDDAHIWAILLLPECEAVFAKYPLSDDFAYESEYDLLYTELTGTIALYLETYELQ</sequence>
<dbReference type="EMBL" id="SNRX01000208">
    <property type="protein sequence ID" value="KAA6299856.1"/>
    <property type="molecule type" value="Genomic_DNA"/>
</dbReference>
<organism evidence="1 2">
    <name type="scientific">Candidatus Ordinivivax streblomastigis</name>
    <dbReference type="NCBI Taxonomy" id="2540710"/>
    <lineage>
        <taxon>Bacteria</taxon>
        <taxon>Pseudomonadati</taxon>
        <taxon>Bacteroidota</taxon>
        <taxon>Bacteroidia</taxon>
        <taxon>Bacteroidales</taxon>
        <taxon>Candidatus Ordinivivax</taxon>
    </lineage>
</organism>
<dbReference type="Pfam" id="PF08989">
    <property type="entry name" value="DUF1896"/>
    <property type="match status" value="1"/>
</dbReference>
<name>A0A5M8NS64_9BACT</name>
<protein>
    <recommendedName>
        <fullName evidence="3">DUF1896 domain-containing protein</fullName>
    </recommendedName>
</protein>
<dbReference type="InterPro" id="IPR036297">
    <property type="entry name" value="PG0816-like_sf"/>
</dbReference>